<dbReference type="InterPro" id="IPR008334">
    <property type="entry name" value="5'-Nucleotdase_C"/>
</dbReference>
<reference evidence="4" key="1">
    <citation type="submission" date="2018-06" db="EMBL/GenBank/DDBJ databases">
        <authorList>
            <person name="Zhirakovskaya E."/>
        </authorList>
    </citation>
    <scope>NUCLEOTIDE SEQUENCE</scope>
</reference>
<dbReference type="GO" id="GO:0009166">
    <property type="term" value="P:nucleotide catabolic process"/>
    <property type="evidence" value="ECO:0007669"/>
    <property type="project" value="InterPro"/>
</dbReference>
<dbReference type="GO" id="GO:0030288">
    <property type="term" value="C:outer membrane-bounded periplasmic space"/>
    <property type="evidence" value="ECO:0007669"/>
    <property type="project" value="TreeGrafter"/>
</dbReference>
<dbReference type="AlphaFoldDB" id="A0A3B1BTZ6"/>
<dbReference type="Pfam" id="PF02872">
    <property type="entry name" value="5_nucleotid_C"/>
    <property type="match status" value="1"/>
</dbReference>
<dbReference type="InterPro" id="IPR006179">
    <property type="entry name" value="5_nucleotidase/apyrase"/>
</dbReference>
<evidence type="ECO:0000259" key="2">
    <source>
        <dbReference type="Pfam" id="PF00149"/>
    </source>
</evidence>
<dbReference type="InterPro" id="IPR029052">
    <property type="entry name" value="Metallo-depent_PP-like"/>
</dbReference>
<dbReference type="InterPro" id="IPR004843">
    <property type="entry name" value="Calcineurin-like_PHP"/>
</dbReference>
<dbReference type="EMBL" id="UOGB01000029">
    <property type="protein sequence ID" value="VAX15673.1"/>
    <property type="molecule type" value="Genomic_DNA"/>
</dbReference>
<evidence type="ECO:0000313" key="4">
    <source>
        <dbReference type="EMBL" id="VAX15673.1"/>
    </source>
</evidence>
<accession>A0A3B1BTZ6</accession>
<evidence type="ECO:0000259" key="3">
    <source>
        <dbReference type="Pfam" id="PF02872"/>
    </source>
</evidence>
<dbReference type="PANTHER" id="PTHR11575:SF42">
    <property type="entry name" value="SULFUR OXIDATION PROTEIN SOXB"/>
    <property type="match status" value="1"/>
</dbReference>
<feature type="domain" description="Calcineurin-like phosphoesterase" evidence="2">
    <location>
        <begin position="43"/>
        <end position="265"/>
    </location>
</feature>
<keyword evidence="1" id="KW-0732">Signal</keyword>
<dbReference type="Gene3D" id="3.60.21.10">
    <property type="match status" value="1"/>
</dbReference>
<dbReference type="PRINTS" id="PR01607">
    <property type="entry name" value="APYRASEFAMLY"/>
</dbReference>
<organism evidence="4">
    <name type="scientific">hydrothermal vent metagenome</name>
    <dbReference type="NCBI Taxonomy" id="652676"/>
    <lineage>
        <taxon>unclassified sequences</taxon>
        <taxon>metagenomes</taxon>
        <taxon>ecological metagenomes</taxon>
    </lineage>
</organism>
<evidence type="ECO:0000256" key="1">
    <source>
        <dbReference type="ARBA" id="ARBA00022729"/>
    </source>
</evidence>
<dbReference type="InterPro" id="IPR036907">
    <property type="entry name" value="5'-Nucleotdase_C_sf"/>
</dbReference>
<keyword evidence="4" id="KW-0378">Hydrolase</keyword>
<sequence>MRMSRQGRLFPAVLILAISLFAVWWLSAPGALASGKNSESVNLRILWTNDMHGYLVPLYHREPFEKDYLKQAKKEGKIGGWAYVAALINKYRSQAPERTLLLDAGDSWHGTGVALFTKGAAIVKVMNALKYDAMTPGNVDFLYPKEEFLKRVEEADFPVLAANMYDMEWGDPAMPQYIIKKINGLKVAVIGIAYQWTAKTGNREYTKGWSFGLREDEIRKLIKDIRADDKPDLVVVLSHMGFKVDQKYASRVDGIDVIIGAHTHDNVHKPPVINNTIVVQAGSHGKFLGKLDLKIKDGKVAGFDHEIIRVVSKDITPDPKIKKLIDDVYAPYKKKLSRIIGETKTMLFRRDTYESTMDNFITDAYRDMSKTDVALAPAWRFGLTILPGSITVEDVYGMVPTEEPLITFSIKGSNLRSILEAALDNVLDSDPYAQLGGDLIRFSGMKLLIDETKGFGKRIKMLTVGGAPFDSERQYTVVSANTQMYNAPSAEKVVNTRKVAVEELIKYIEKKKVIAPKLDGRVKIK</sequence>
<dbReference type="GO" id="GO:0008253">
    <property type="term" value="F:5'-nucleotidase activity"/>
    <property type="evidence" value="ECO:0007669"/>
    <property type="project" value="UniProtKB-EC"/>
</dbReference>
<dbReference type="SUPFAM" id="SSF55816">
    <property type="entry name" value="5'-nucleotidase (syn. UDP-sugar hydrolase), C-terminal domain"/>
    <property type="match status" value="1"/>
</dbReference>
<protein>
    <submittedName>
        <fullName evidence="4">5'-nucleotidase</fullName>
        <ecNumber evidence="4">3.1.3.5</ecNumber>
    </submittedName>
</protein>
<name>A0A3B1BTZ6_9ZZZZ</name>
<feature type="domain" description="5'-Nucleotidase C-terminal" evidence="3">
    <location>
        <begin position="340"/>
        <end position="482"/>
    </location>
</feature>
<dbReference type="Gene3D" id="3.90.780.10">
    <property type="entry name" value="5'-Nucleotidase, C-terminal domain"/>
    <property type="match status" value="1"/>
</dbReference>
<dbReference type="PANTHER" id="PTHR11575">
    <property type="entry name" value="5'-NUCLEOTIDASE-RELATED"/>
    <property type="match status" value="1"/>
</dbReference>
<dbReference type="Pfam" id="PF00149">
    <property type="entry name" value="Metallophos"/>
    <property type="match status" value="1"/>
</dbReference>
<gene>
    <name evidence="4" type="ORF">MNBD_NITROSPINAE03-787</name>
</gene>
<dbReference type="SUPFAM" id="SSF56300">
    <property type="entry name" value="Metallo-dependent phosphatases"/>
    <property type="match status" value="1"/>
</dbReference>
<proteinExistence type="predicted"/>
<dbReference type="EC" id="3.1.3.5" evidence="4"/>